<feature type="region of interest" description="Disordered" evidence="6">
    <location>
        <begin position="22"/>
        <end position="126"/>
    </location>
</feature>
<dbReference type="PANTHER" id="PTHR45962:SF1">
    <property type="entry name" value="N-FATTY-ACYL-AMINO ACID SYNTHASE_HYDROLASE PM20D1"/>
    <property type="match status" value="1"/>
</dbReference>
<keyword evidence="3" id="KW-0479">Metal-binding</keyword>
<name>A0ABV9HI63_9MICO</name>
<dbReference type="Pfam" id="PF07687">
    <property type="entry name" value="M20_dimer"/>
    <property type="match status" value="1"/>
</dbReference>
<evidence type="ECO:0000256" key="2">
    <source>
        <dbReference type="ARBA" id="ARBA00022670"/>
    </source>
</evidence>
<feature type="compositionally biased region" description="Low complexity" evidence="6">
    <location>
        <begin position="22"/>
        <end position="44"/>
    </location>
</feature>
<proteinExistence type="inferred from homology"/>
<keyword evidence="2" id="KW-0645">Protease</keyword>
<keyword evidence="4" id="KW-0378">Hydrolase</keyword>
<sequence length="580" mass="60662">MSADIDPTEAIPQVTAEMIAKAAVQPTAAPTAEPTAEPAAGPRPGSAAEPRRGSSPAQLSATRPDGSLARSASTTSDGRRTQAARATSGEPTAQKAQPIAEQPAAPDAALGDRKGSSAFASSEPYGERHASAGHIAAAHLSSLVQIPTVSSWDPQSADHESFARHRAALAAFYPRVHALQSEPAGDHGLLYRWPGRGRQDVLHPFPVVLMAHQDVAPVQAADWATNPFSGEIRDGLVHGRGTLDDKGGLVALLDAVETLLGDGFVPERDIWLFFGADQKTAGESAQIAVRRLYELGVRPWLVIDEGGGVVTDAFPGLSRQAAMVGVAEKGFVGVNLYTSDVGGHAAVPGKQSATVRLARAVTRVTRRRFAAKVNAPTAAMLERVAPGVSGGKGLGLKLATRLASGPLRKVAAWLLAGGGPEAAALVRTTVAVTELQGSAGANVAASSARARLDVRVALGETVDRTVARLRRIIGDKKVVLEVVQSSEPSEVSPTDSQQFALLSEAIGASYPDAVVVPYVLLAASDSRTFTPISDHVYRFSPFVLSRAQRQSIHGVGEHLSVDSLGRGVHFYREVLRKIPG</sequence>
<organism evidence="8 9">
    <name type="scientific">Promicromonospora alba</name>
    <dbReference type="NCBI Taxonomy" id="1616110"/>
    <lineage>
        <taxon>Bacteria</taxon>
        <taxon>Bacillati</taxon>
        <taxon>Actinomycetota</taxon>
        <taxon>Actinomycetes</taxon>
        <taxon>Micrococcales</taxon>
        <taxon>Promicromonosporaceae</taxon>
        <taxon>Promicromonospora</taxon>
    </lineage>
</organism>
<dbReference type="Gene3D" id="3.30.70.360">
    <property type="match status" value="1"/>
</dbReference>
<evidence type="ECO:0000256" key="4">
    <source>
        <dbReference type="ARBA" id="ARBA00022801"/>
    </source>
</evidence>
<dbReference type="Gene3D" id="1.10.150.900">
    <property type="match status" value="1"/>
</dbReference>
<keyword evidence="9" id="KW-1185">Reference proteome</keyword>
<evidence type="ECO:0000313" key="9">
    <source>
        <dbReference type="Proteomes" id="UP001596011"/>
    </source>
</evidence>
<evidence type="ECO:0000256" key="3">
    <source>
        <dbReference type="ARBA" id="ARBA00022723"/>
    </source>
</evidence>
<dbReference type="InterPro" id="IPR036264">
    <property type="entry name" value="Bact_exopeptidase_dim_dom"/>
</dbReference>
<evidence type="ECO:0000259" key="7">
    <source>
        <dbReference type="Pfam" id="PF07687"/>
    </source>
</evidence>
<comment type="caution">
    <text evidence="8">The sequence shown here is derived from an EMBL/GenBank/DDBJ whole genome shotgun (WGS) entry which is preliminary data.</text>
</comment>
<evidence type="ECO:0000256" key="1">
    <source>
        <dbReference type="ARBA" id="ARBA00006247"/>
    </source>
</evidence>
<dbReference type="Gene3D" id="3.40.630.10">
    <property type="entry name" value="Zn peptidases"/>
    <property type="match status" value="1"/>
</dbReference>
<comment type="similarity">
    <text evidence="1">Belongs to the peptidase M20A family.</text>
</comment>
<protein>
    <submittedName>
        <fullName evidence="8">M20/M25/M40 family metallo-hydrolase</fullName>
    </submittedName>
</protein>
<feature type="domain" description="Peptidase M20 dimerisation" evidence="7">
    <location>
        <begin position="326"/>
        <end position="477"/>
    </location>
</feature>
<dbReference type="SUPFAM" id="SSF53187">
    <property type="entry name" value="Zn-dependent exopeptidases"/>
    <property type="match status" value="1"/>
</dbReference>
<reference evidence="9" key="1">
    <citation type="journal article" date="2019" name="Int. J. Syst. Evol. Microbiol.">
        <title>The Global Catalogue of Microorganisms (GCM) 10K type strain sequencing project: providing services to taxonomists for standard genome sequencing and annotation.</title>
        <authorList>
            <consortium name="The Broad Institute Genomics Platform"/>
            <consortium name="The Broad Institute Genome Sequencing Center for Infectious Disease"/>
            <person name="Wu L."/>
            <person name="Ma J."/>
        </authorList>
    </citation>
    <scope>NUCLEOTIDE SEQUENCE [LARGE SCALE GENOMIC DNA]</scope>
    <source>
        <strain evidence="9">CCUG 42722</strain>
    </source>
</reference>
<dbReference type="InterPro" id="IPR047177">
    <property type="entry name" value="Pept_M20A"/>
</dbReference>
<dbReference type="InterPro" id="IPR011650">
    <property type="entry name" value="Peptidase_M20_dimer"/>
</dbReference>
<evidence type="ECO:0000313" key="8">
    <source>
        <dbReference type="EMBL" id="MFC4629223.1"/>
    </source>
</evidence>
<keyword evidence="5" id="KW-0862">Zinc</keyword>
<dbReference type="RefSeq" id="WP_377136102.1">
    <property type="nucleotide sequence ID" value="NZ_JBHSFI010000004.1"/>
</dbReference>
<dbReference type="Proteomes" id="UP001596011">
    <property type="component" value="Unassembled WGS sequence"/>
</dbReference>
<gene>
    <name evidence="8" type="ORF">ACFO6V_13330</name>
</gene>
<dbReference type="Pfam" id="PF01546">
    <property type="entry name" value="Peptidase_M20"/>
    <property type="match status" value="1"/>
</dbReference>
<evidence type="ECO:0000256" key="6">
    <source>
        <dbReference type="SAM" id="MobiDB-lite"/>
    </source>
</evidence>
<dbReference type="SUPFAM" id="SSF55031">
    <property type="entry name" value="Bacterial exopeptidase dimerisation domain"/>
    <property type="match status" value="1"/>
</dbReference>
<evidence type="ECO:0000256" key="5">
    <source>
        <dbReference type="ARBA" id="ARBA00022833"/>
    </source>
</evidence>
<dbReference type="EMBL" id="JBHSFI010000004">
    <property type="protein sequence ID" value="MFC4629223.1"/>
    <property type="molecule type" value="Genomic_DNA"/>
</dbReference>
<accession>A0ABV9HI63</accession>
<dbReference type="PANTHER" id="PTHR45962">
    <property type="entry name" value="N-FATTY-ACYL-AMINO ACID SYNTHASE/HYDROLASE PM20D1"/>
    <property type="match status" value="1"/>
</dbReference>
<dbReference type="InterPro" id="IPR002933">
    <property type="entry name" value="Peptidase_M20"/>
</dbReference>